<gene>
    <name evidence="1" type="ORF">ACFH04_08550</name>
</gene>
<name>A0ABV6TD84_9ACTN</name>
<reference evidence="1 2" key="1">
    <citation type="submission" date="2024-09" db="EMBL/GenBank/DDBJ databases">
        <authorList>
            <person name="Sun Q."/>
            <person name="Mori K."/>
        </authorList>
    </citation>
    <scope>NUCLEOTIDE SEQUENCE [LARGE SCALE GENOMIC DNA]</scope>
    <source>
        <strain evidence="1 2">JCM 4557</strain>
    </source>
</reference>
<dbReference type="EMBL" id="JBHMQV010000009">
    <property type="protein sequence ID" value="MFC0843764.1"/>
    <property type="molecule type" value="Genomic_DNA"/>
</dbReference>
<keyword evidence="2" id="KW-1185">Reference proteome</keyword>
<sequence length="69" mass="7217">MTLELLDRAAVEESFDIEVDFLGLERVEAPELGGSTGIACANTVPCCVSQSPTSCGQTYGRGVSMCPTC</sequence>
<evidence type="ECO:0008006" key="3">
    <source>
        <dbReference type="Google" id="ProtNLM"/>
    </source>
</evidence>
<evidence type="ECO:0000313" key="1">
    <source>
        <dbReference type="EMBL" id="MFC0843764.1"/>
    </source>
</evidence>
<comment type="caution">
    <text evidence="1">The sequence shown here is derived from an EMBL/GenBank/DDBJ whole genome shotgun (WGS) entry which is preliminary data.</text>
</comment>
<proteinExistence type="predicted"/>
<evidence type="ECO:0000313" key="2">
    <source>
        <dbReference type="Proteomes" id="UP001589887"/>
    </source>
</evidence>
<organism evidence="1 2">
    <name type="scientific">Streptomyces noboritoensis</name>
    <dbReference type="NCBI Taxonomy" id="67337"/>
    <lineage>
        <taxon>Bacteria</taxon>
        <taxon>Bacillati</taxon>
        <taxon>Actinomycetota</taxon>
        <taxon>Actinomycetes</taxon>
        <taxon>Kitasatosporales</taxon>
        <taxon>Streptomycetaceae</taxon>
        <taxon>Streptomyces</taxon>
    </lineage>
</organism>
<accession>A0ABV6TD84</accession>
<dbReference type="RefSeq" id="WP_394317480.1">
    <property type="nucleotide sequence ID" value="NZ_JBHMQV010000009.1"/>
</dbReference>
<dbReference type="Proteomes" id="UP001589887">
    <property type="component" value="Unassembled WGS sequence"/>
</dbReference>
<protein>
    <recommendedName>
        <fullName evidence="3">Lantibiotic</fullName>
    </recommendedName>
</protein>